<feature type="region of interest" description="Disordered" evidence="1">
    <location>
        <begin position="1"/>
        <end position="53"/>
    </location>
</feature>
<gene>
    <name evidence="2" type="ORF">JOL79_11430</name>
</gene>
<dbReference type="Proteomes" id="UP000674234">
    <property type="component" value="Unassembled WGS sequence"/>
</dbReference>
<protein>
    <submittedName>
        <fullName evidence="2">Uncharacterized protein</fullName>
    </submittedName>
</protein>
<dbReference type="AlphaFoldDB" id="A0A941AHS8"/>
<sequence length="150" mass="17088">MANRAKARRLIAEAEQATREAAEQRADEEEGSWPPEPIIGIPQHLPAELPDGAEDTARSWCTSCGLADPPMRADKWSETPPCPRCGSRWRWWGRIADRDGTATGPPPDECLKCYEWRRFPEGQAHFGWGWWRICPHTCGCKHHETEVWLA</sequence>
<dbReference type="EMBL" id="JAFCNB010000005">
    <property type="protein sequence ID" value="MBP2704425.1"/>
    <property type="molecule type" value="Genomic_DNA"/>
</dbReference>
<evidence type="ECO:0000313" key="3">
    <source>
        <dbReference type="Proteomes" id="UP000674234"/>
    </source>
</evidence>
<name>A0A941AHS8_9ACTN</name>
<organism evidence="2 3">
    <name type="scientific">Microbispora oryzae</name>
    <dbReference type="NCBI Taxonomy" id="2806554"/>
    <lineage>
        <taxon>Bacteria</taxon>
        <taxon>Bacillati</taxon>
        <taxon>Actinomycetota</taxon>
        <taxon>Actinomycetes</taxon>
        <taxon>Streptosporangiales</taxon>
        <taxon>Streptosporangiaceae</taxon>
        <taxon>Microbispora</taxon>
    </lineage>
</organism>
<feature type="compositionally biased region" description="Basic and acidic residues" evidence="1">
    <location>
        <begin position="10"/>
        <end position="25"/>
    </location>
</feature>
<evidence type="ECO:0000313" key="2">
    <source>
        <dbReference type="EMBL" id="MBP2704425.1"/>
    </source>
</evidence>
<keyword evidence="3" id="KW-1185">Reference proteome</keyword>
<dbReference type="RefSeq" id="WP_210155730.1">
    <property type="nucleotide sequence ID" value="NZ_JAFCNB010000005.1"/>
</dbReference>
<reference evidence="2" key="1">
    <citation type="submission" date="2021-02" db="EMBL/GenBank/DDBJ databases">
        <title>Draft genome sequence of Microbispora sp. RL4-1S isolated from rice leaves in Thailand.</title>
        <authorList>
            <person name="Muangham S."/>
            <person name="Duangmal K."/>
        </authorList>
    </citation>
    <scope>NUCLEOTIDE SEQUENCE</scope>
    <source>
        <strain evidence="2">RL4-1S</strain>
    </source>
</reference>
<accession>A0A941AHS8</accession>
<evidence type="ECO:0000256" key="1">
    <source>
        <dbReference type="SAM" id="MobiDB-lite"/>
    </source>
</evidence>
<proteinExistence type="predicted"/>
<comment type="caution">
    <text evidence="2">The sequence shown here is derived from an EMBL/GenBank/DDBJ whole genome shotgun (WGS) entry which is preliminary data.</text>
</comment>